<proteinExistence type="predicted"/>
<dbReference type="Pfam" id="PF13564">
    <property type="entry name" value="DoxX_2"/>
    <property type="match status" value="1"/>
</dbReference>
<evidence type="ECO:0000256" key="4">
    <source>
        <dbReference type="ARBA" id="ARBA00023136"/>
    </source>
</evidence>
<protein>
    <submittedName>
        <fullName evidence="7">DoxX family protein</fullName>
    </submittedName>
</protein>
<keyword evidence="6" id="KW-0732">Signal</keyword>
<reference evidence="8" key="1">
    <citation type="journal article" date="2019" name="Int. J. Syst. Evol. Microbiol.">
        <title>The Global Catalogue of Microorganisms (GCM) 10K type strain sequencing project: providing services to taxonomists for standard genome sequencing and annotation.</title>
        <authorList>
            <consortium name="The Broad Institute Genomics Platform"/>
            <consortium name="The Broad Institute Genome Sequencing Center for Infectious Disease"/>
            <person name="Wu L."/>
            <person name="Ma J."/>
        </authorList>
    </citation>
    <scope>NUCLEOTIDE SEQUENCE [LARGE SCALE GENOMIC DNA]</scope>
    <source>
        <strain evidence="8">CGMCC 4.7357</strain>
    </source>
</reference>
<comment type="subcellular location">
    <subcellularLocation>
        <location evidence="1">Membrane</location>
        <topology evidence="1">Multi-pass membrane protein</topology>
    </subcellularLocation>
</comment>
<name>A0ABV9ABP6_9ACTN</name>
<accession>A0ABV9ABP6</accession>
<evidence type="ECO:0000313" key="7">
    <source>
        <dbReference type="EMBL" id="MFC4495041.1"/>
    </source>
</evidence>
<evidence type="ECO:0000256" key="1">
    <source>
        <dbReference type="ARBA" id="ARBA00004141"/>
    </source>
</evidence>
<gene>
    <name evidence="7" type="ORF">ACFPA8_12930</name>
</gene>
<evidence type="ECO:0000256" key="3">
    <source>
        <dbReference type="ARBA" id="ARBA00022989"/>
    </source>
</evidence>
<evidence type="ECO:0000313" key="8">
    <source>
        <dbReference type="Proteomes" id="UP001595997"/>
    </source>
</evidence>
<dbReference type="InterPro" id="IPR032808">
    <property type="entry name" value="DoxX"/>
</dbReference>
<organism evidence="7 8">
    <name type="scientific">Streptomyces ovatisporus</name>
    <dbReference type="NCBI Taxonomy" id="1128682"/>
    <lineage>
        <taxon>Bacteria</taxon>
        <taxon>Bacillati</taxon>
        <taxon>Actinomycetota</taxon>
        <taxon>Actinomycetes</taxon>
        <taxon>Kitasatosporales</taxon>
        <taxon>Streptomycetaceae</taxon>
        <taxon>Streptomyces</taxon>
    </lineage>
</organism>
<keyword evidence="3 5" id="KW-1133">Transmembrane helix</keyword>
<dbReference type="RefSeq" id="WP_386447146.1">
    <property type="nucleotide sequence ID" value="NZ_JBHSFH010000006.1"/>
</dbReference>
<dbReference type="Proteomes" id="UP001595997">
    <property type="component" value="Unassembled WGS sequence"/>
</dbReference>
<evidence type="ECO:0000256" key="5">
    <source>
        <dbReference type="SAM" id="Phobius"/>
    </source>
</evidence>
<comment type="caution">
    <text evidence="7">The sequence shown here is derived from an EMBL/GenBank/DDBJ whole genome shotgun (WGS) entry which is preliminary data.</text>
</comment>
<feature type="chain" id="PRO_5046674035" evidence="6">
    <location>
        <begin position="23"/>
        <end position="116"/>
    </location>
</feature>
<dbReference type="EMBL" id="JBHSFH010000006">
    <property type="protein sequence ID" value="MFC4495041.1"/>
    <property type="molecule type" value="Genomic_DNA"/>
</dbReference>
<evidence type="ECO:0000256" key="6">
    <source>
        <dbReference type="SAM" id="SignalP"/>
    </source>
</evidence>
<keyword evidence="4 5" id="KW-0472">Membrane</keyword>
<sequence>MFVAYAVVTVVTLLANAGTAVADVAGARSVLANSAEVGVPRAWLPVLAGLKAAGALGLLLGLLGLPVVGEAAASGLVVFFIGAMGAHVRARVFHNIAFPAGYLALAVASLALAAAY</sequence>
<keyword evidence="8" id="KW-1185">Reference proteome</keyword>
<evidence type="ECO:0000256" key="2">
    <source>
        <dbReference type="ARBA" id="ARBA00022692"/>
    </source>
</evidence>
<feature type="signal peptide" evidence="6">
    <location>
        <begin position="1"/>
        <end position="22"/>
    </location>
</feature>
<keyword evidence="2 5" id="KW-0812">Transmembrane</keyword>
<feature type="transmembrane region" description="Helical" evidence="5">
    <location>
        <begin position="96"/>
        <end position="115"/>
    </location>
</feature>